<dbReference type="InterPro" id="IPR056884">
    <property type="entry name" value="NPHP3-like_N"/>
</dbReference>
<keyword evidence="2" id="KW-0040">ANK repeat</keyword>
<keyword evidence="7" id="KW-1185">Reference proteome</keyword>
<dbReference type="PROSITE" id="PS50088">
    <property type="entry name" value="ANK_REPEAT"/>
    <property type="match status" value="1"/>
</dbReference>
<dbReference type="Gene3D" id="3.40.50.300">
    <property type="entry name" value="P-loop containing nucleotide triphosphate hydrolases"/>
    <property type="match status" value="1"/>
</dbReference>
<keyword evidence="3" id="KW-0812">Transmembrane</keyword>
<evidence type="ECO:0000256" key="2">
    <source>
        <dbReference type="PROSITE-ProRule" id="PRU00023"/>
    </source>
</evidence>
<dbReference type="PANTHER" id="PTHR10039:SF15">
    <property type="entry name" value="NACHT DOMAIN-CONTAINING PROTEIN"/>
    <property type="match status" value="1"/>
</dbReference>
<evidence type="ECO:0000259" key="4">
    <source>
        <dbReference type="Pfam" id="PF22939"/>
    </source>
</evidence>
<proteinExistence type="predicted"/>
<dbReference type="SUPFAM" id="SSF48403">
    <property type="entry name" value="Ankyrin repeat"/>
    <property type="match status" value="1"/>
</dbReference>
<evidence type="ECO:0000256" key="1">
    <source>
        <dbReference type="ARBA" id="ARBA00022737"/>
    </source>
</evidence>
<feature type="domain" description="Nephrocystin 3-like N-terminal" evidence="5">
    <location>
        <begin position="299"/>
        <end position="466"/>
    </location>
</feature>
<dbReference type="PANTHER" id="PTHR10039">
    <property type="entry name" value="AMELOGENIN"/>
    <property type="match status" value="1"/>
</dbReference>
<dbReference type="Pfam" id="PF24883">
    <property type="entry name" value="NPHP3_N"/>
    <property type="match status" value="1"/>
</dbReference>
<dbReference type="OrthoDB" id="7464126at2759"/>
<keyword evidence="1" id="KW-0677">Repeat</keyword>
<keyword evidence="3" id="KW-0472">Membrane</keyword>
<dbReference type="EMBL" id="LN649232">
    <property type="protein sequence ID" value="CEI38451.1"/>
    <property type="molecule type" value="Genomic_DNA"/>
</dbReference>
<protein>
    <submittedName>
        <fullName evidence="6">Uncharacterized protein</fullName>
    </submittedName>
</protein>
<feature type="domain" description="GPI inositol-deacylase winged helix" evidence="4">
    <location>
        <begin position="579"/>
        <end position="656"/>
    </location>
</feature>
<dbReference type="GeneID" id="37262779"/>
<dbReference type="InterPro" id="IPR054471">
    <property type="entry name" value="GPIID_WHD"/>
</dbReference>
<accession>A0A2L2SPK3</accession>
<dbReference type="Gene3D" id="1.25.40.20">
    <property type="entry name" value="Ankyrin repeat-containing domain"/>
    <property type="match status" value="2"/>
</dbReference>
<dbReference type="Proteomes" id="UP000245910">
    <property type="component" value="Chromosome IIII"/>
</dbReference>
<dbReference type="InterPro" id="IPR002110">
    <property type="entry name" value="Ankyrin_rpt"/>
</dbReference>
<feature type="transmembrane region" description="Helical" evidence="3">
    <location>
        <begin position="1406"/>
        <end position="1426"/>
    </location>
</feature>
<dbReference type="InterPro" id="IPR036770">
    <property type="entry name" value="Ankyrin_rpt-contain_sf"/>
</dbReference>
<reference evidence="7" key="1">
    <citation type="submission" date="2014-10" db="EMBL/GenBank/DDBJ databases">
        <authorList>
            <person name="King R."/>
        </authorList>
    </citation>
    <scope>NUCLEOTIDE SEQUENCE [LARGE SCALE GENOMIC DNA]</scope>
    <source>
        <strain evidence="7">A3/5</strain>
    </source>
</reference>
<evidence type="ECO:0000256" key="3">
    <source>
        <dbReference type="SAM" id="Phobius"/>
    </source>
</evidence>
<dbReference type="SMART" id="SM00248">
    <property type="entry name" value="ANK"/>
    <property type="match status" value="8"/>
</dbReference>
<dbReference type="Pfam" id="PF12796">
    <property type="entry name" value="Ank_2"/>
    <property type="match status" value="1"/>
</dbReference>
<organism evidence="6 7">
    <name type="scientific">Fusarium venenatum</name>
    <dbReference type="NCBI Taxonomy" id="56646"/>
    <lineage>
        <taxon>Eukaryota</taxon>
        <taxon>Fungi</taxon>
        <taxon>Dikarya</taxon>
        <taxon>Ascomycota</taxon>
        <taxon>Pezizomycotina</taxon>
        <taxon>Sordariomycetes</taxon>
        <taxon>Hypocreomycetidae</taxon>
        <taxon>Hypocreales</taxon>
        <taxon>Nectriaceae</taxon>
        <taxon>Fusarium</taxon>
    </lineage>
</organism>
<dbReference type="RefSeq" id="XP_025580847.1">
    <property type="nucleotide sequence ID" value="XM_025726263.2"/>
</dbReference>
<name>A0A2L2SPK3_9HYPO</name>
<dbReference type="STRING" id="56646.A0A2L2SPK3"/>
<evidence type="ECO:0000313" key="6">
    <source>
        <dbReference type="EMBL" id="CEI38451.1"/>
    </source>
</evidence>
<sequence>MSEPTSLWVKSREGLPEDVKKWLDSVENDTKPGLTATEHINWLINETEQKKTEFEKTRRLCVIETTSHRWDLSKYFDRMVRWLNKFKAIGDVASSFDPVHAALPWAAFRFVLQAIVAEKEYTESTFELMSLIPHFVISGHVLEVVYINDKKNLENNHDVSYLSQQCVKNLSEELFKLYSSLLVALEYSYSSFMLKKGTRKVIALFNSSEPVGILNELKAQYQQALDCGQDCGRILAYNSSHKYLGLLDEVKLSIAHLEDRVLKSLVRIDEQDHLRALEKISTILFRSHHEEVKRKRTGGTCEWILKKEKFLEWEGNGTALMVLYGNPGAGKTFLVSKVVDYCCQNARLDEAVAYFYCKRDEPNRRNPQDILRSILRQLSTPVREVENGKIHQALKGLPDRLETNGMTFDIPTCQNLIETLIGDYSRTTIILDALDECDRDSRVELMKAVSGLLKGSSKIRVFISSRTDDDIRRNFQDKPIIEIQATDNEADISSFVQDELSQDPRWDSLNSELQQQIKAIFHDKSHGMFQWAALQVKQLCQSTVWNQSSIKAHTSNAPKGLRAAYDVIWDQIGQRTSHEEQQARRAIKWVLCAFRPLGTAELSRLLQIDTDTDYVAPIEQLTKDDILGIGGNLLIHDDELGVWRFCHLSAREYIEEHHYATVEAHRHAATSCLRILLQSSSTEAKDPRNIEPHEPYIRHIAGDVERGTSSNWDHNLDDYVLCEALHHAGQADSPSSESNQLASLLREFFGSIETESPVFWCWKNHRRALLKRKSYAPSCYMSLQLLAVRSRSSPLEVAAVFGLFHLLRTWWNELSSKSSDAADEGPSLLSLAIEFRHERIWRFLLDRNVKAESCPLRPLKVAIRANYLPALDALIEAGFDVNDVDLNPPLARLLQRVVEPEVDTALKSALKWSTDGTKKTVLRKLLDRGASVSLRTRHGSALEFAIRTSTEDIVRMLLDATTQLCDLTNLLYFAAHNSRENFIPLLVELGADVNKRVEGRTALIEALERGNMPSVWSLLDLGARIDFSYREDREAATNVHNSDEVIDRLETFVLAGADLNANDGKETVLLSGLSYPNIFDYDYKTIVHWAINNGADINQILPASALPTLLCAAAAKSTADVVESLLGAGADPALNLDFGFGSALVAAAFHGQDETCRLLLDEQGVDVNQRYHCFFSNALYATIMGHLDYLDMDEGDKEYEIWDLESRLGYTVESPEHHAVMQVLFEKGLHLYLPIYKSLEALAPLLDLGSSRYVIGECCFMNDTVYQSGLPSSWFFIIWELHSIKGVKSHLHSLLRQWYFPGDLTPGSRVLAKVKRAFKHRPDYIVMISLQKYHSQLSVFTIPSKRPSVNFDFKDRQWKAYTPLEFGGVDFTQDPIWSSRDGISSRKTIPSLESSQTNSTKQHGSLVSWLLSLFVVGCLTFILSLANERL</sequence>
<feature type="repeat" description="ANK" evidence="2">
    <location>
        <begin position="998"/>
        <end position="1030"/>
    </location>
</feature>
<dbReference type="KEGG" id="fvn:FVRRES_11142"/>
<dbReference type="Pfam" id="PF22939">
    <property type="entry name" value="WHD_GPIID"/>
    <property type="match status" value="1"/>
</dbReference>
<dbReference type="InterPro" id="IPR027417">
    <property type="entry name" value="P-loop_NTPase"/>
</dbReference>
<evidence type="ECO:0000259" key="5">
    <source>
        <dbReference type="Pfam" id="PF24883"/>
    </source>
</evidence>
<keyword evidence="3" id="KW-1133">Transmembrane helix</keyword>
<dbReference type="SUPFAM" id="SSF52540">
    <property type="entry name" value="P-loop containing nucleoside triphosphate hydrolases"/>
    <property type="match status" value="1"/>
</dbReference>
<evidence type="ECO:0000313" key="7">
    <source>
        <dbReference type="Proteomes" id="UP000245910"/>
    </source>
</evidence>